<organism evidence="2 3">
    <name type="scientific">Embleya hyalina</name>
    <dbReference type="NCBI Taxonomy" id="516124"/>
    <lineage>
        <taxon>Bacteria</taxon>
        <taxon>Bacillati</taxon>
        <taxon>Actinomycetota</taxon>
        <taxon>Actinomycetes</taxon>
        <taxon>Kitasatosporales</taxon>
        <taxon>Streptomycetaceae</taxon>
        <taxon>Embleya</taxon>
    </lineage>
</organism>
<dbReference type="OrthoDB" id="3874061at2"/>
<evidence type="ECO:0000256" key="1">
    <source>
        <dbReference type="SAM" id="MobiDB-lite"/>
    </source>
</evidence>
<dbReference type="AlphaFoldDB" id="A0A401YHN0"/>
<reference evidence="2 3" key="1">
    <citation type="submission" date="2018-12" db="EMBL/GenBank/DDBJ databases">
        <title>Draft genome sequence of Embleya hyalina NBRC 13850T.</title>
        <authorList>
            <person name="Komaki H."/>
            <person name="Hosoyama A."/>
            <person name="Kimura A."/>
            <person name="Ichikawa N."/>
            <person name="Tamura T."/>
        </authorList>
    </citation>
    <scope>NUCLEOTIDE SEQUENCE [LARGE SCALE GENOMIC DNA]</scope>
    <source>
        <strain evidence="2 3">NBRC 13850</strain>
    </source>
</reference>
<comment type="caution">
    <text evidence="2">The sequence shown here is derived from an EMBL/GenBank/DDBJ whole genome shotgun (WGS) entry which is preliminary data.</text>
</comment>
<dbReference type="RefSeq" id="WP_126636303.1">
    <property type="nucleotide sequence ID" value="NZ_BIFH01000015.1"/>
</dbReference>
<feature type="compositionally biased region" description="Basic residues" evidence="1">
    <location>
        <begin position="133"/>
        <end position="144"/>
    </location>
</feature>
<dbReference type="EMBL" id="BIFH01000015">
    <property type="protein sequence ID" value="GCD94077.1"/>
    <property type="molecule type" value="Genomic_DNA"/>
</dbReference>
<sequence>MSEHVQPLEAEDFDAWVSETNANIRPASIKIGGTVHVMPVGVPIAFTLQTRRLADREDVGALRTILVPIFGEQALDAWESTSPFGTEALPVLLRWCGANMAKPGSMSIAEAAASVEEDDAGKAPKNRAEKRAAAKKTKSSGKRS</sequence>
<dbReference type="Proteomes" id="UP000286931">
    <property type="component" value="Unassembled WGS sequence"/>
</dbReference>
<gene>
    <name evidence="2" type="ORF">EHYA_01733</name>
</gene>
<evidence type="ECO:0000313" key="3">
    <source>
        <dbReference type="Proteomes" id="UP000286931"/>
    </source>
</evidence>
<accession>A0A401YHN0</accession>
<proteinExistence type="predicted"/>
<feature type="compositionally biased region" description="Basic and acidic residues" evidence="1">
    <location>
        <begin position="120"/>
        <end position="132"/>
    </location>
</feature>
<name>A0A401YHN0_9ACTN</name>
<keyword evidence="3" id="KW-1185">Reference proteome</keyword>
<evidence type="ECO:0000313" key="2">
    <source>
        <dbReference type="EMBL" id="GCD94077.1"/>
    </source>
</evidence>
<feature type="region of interest" description="Disordered" evidence="1">
    <location>
        <begin position="113"/>
        <end position="144"/>
    </location>
</feature>
<protein>
    <recommendedName>
        <fullName evidence="4">Tail assembly chaperone</fullName>
    </recommendedName>
</protein>
<evidence type="ECO:0008006" key="4">
    <source>
        <dbReference type="Google" id="ProtNLM"/>
    </source>
</evidence>